<organism evidence="2 3">
    <name type="scientific">Halomonas salipaludis</name>
    <dbReference type="NCBI Taxonomy" id="2032625"/>
    <lineage>
        <taxon>Bacteria</taxon>
        <taxon>Pseudomonadati</taxon>
        <taxon>Pseudomonadota</taxon>
        <taxon>Gammaproteobacteria</taxon>
        <taxon>Oceanospirillales</taxon>
        <taxon>Halomonadaceae</taxon>
        <taxon>Halomonas</taxon>
    </lineage>
</organism>
<dbReference type="GO" id="GO:0016787">
    <property type="term" value="F:hydrolase activity"/>
    <property type="evidence" value="ECO:0007669"/>
    <property type="project" value="UniProtKB-KW"/>
</dbReference>
<dbReference type="Gene3D" id="3.40.50.1820">
    <property type="entry name" value="alpha/beta hydrolase"/>
    <property type="match status" value="1"/>
</dbReference>
<dbReference type="Proteomes" id="UP000217771">
    <property type="component" value="Unassembled WGS sequence"/>
</dbReference>
<dbReference type="InterPro" id="IPR029058">
    <property type="entry name" value="AB_hydrolase_fold"/>
</dbReference>
<accession>A0A2A2ERQ2</accession>
<gene>
    <name evidence="2" type="ORF">CK498_17955</name>
</gene>
<comment type="caution">
    <text evidence="2">The sequence shown here is derived from an EMBL/GenBank/DDBJ whole genome shotgun (WGS) entry which is preliminary data.</text>
</comment>
<keyword evidence="2" id="KW-0378">Hydrolase</keyword>
<keyword evidence="3" id="KW-1185">Reference proteome</keyword>
<protein>
    <submittedName>
        <fullName evidence="2">Alpha/beta hydrolase</fullName>
    </submittedName>
</protein>
<name>A0A2A2ERQ2_9GAMM</name>
<dbReference type="InterPro" id="IPR000073">
    <property type="entry name" value="AB_hydrolase_1"/>
</dbReference>
<evidence type="ECO:0000313" key="2">
    <source>
        <dbReference type="EMBL" id="PAU75042.1"/>
    </source>
</evidence>
<feature type="domain" description="AB hydrolase-1" evidence="1">
    <location>
        <begin position="5"/>
        <end position="244"/>
    </location>
</feature>
<dbReference type="EMBL" id="NSKB01000007">
    <property type="protein sequence ID" value="PAU75042.1"/>
    <property type="molecule type" value="Genomic_DNA"/>
</dbReference>
<dbReference type="SUPFAM" id="SSF53474">
    <property type="entry name" value="alpha/beta-Hydrolases"/>
    <property type="match status" value="1"/>
</dbReference>
<dbReference type="Pfam" id="PF12697">
    <property type="entry name" value="Abhydrolase_6"/>
    <property type="match status" value="1"/>
</dbReference>
<evidence type="ECO:0000313" key="3">
    <source>
        <dbReference type="Proteomes" id="UP000217771"/>
    </source>
</evidence>
<sequence>MNRTVLFIHGAWLTPAIWNHFKGRFSACGYTCLAPPWPSLRSQSGAVLPGARPAPLGLARIIDHYASIVEGLPYAPLLVGHGVGGLVVQLLLDRGLGTAGIAIAPIPPRGVQRSALAFNLLPLLLNGGVWAHKAEMTFEYFATKVAQRLSSYEQCAAYRRHIVAAPRRILYETLLGIRCSVDFSNDQRAPLLLIVGEKDHVIRASLVEAIYNHHHQSIAPTSFECFADRSHWLIAEPGWEEVADYLIEWSQTQSGRF</sequence>
<evidence type="ECO:0000259" key="1">
    <source>
        <dbReference type="Pfam" id="PF12697"/>
    </source>
</evidence>
<reference evidence="2 3" key="1">
    <citation type="submission" date="2017-08" db="EMBL/GenBank/DDBJ databases">
        <title>Halomonas alkalisoli sp. nov., isolated from saline alkaline soil.</title>
        <authorList>
            <person name="Wang D."/>
            <person name="Zhang G."/>
        </authorList>
    </citation>
    <scope>NUCLEOTIDE SEQUENCE [LARGE SCALE GENOMIC DNA]</scope>
    <source>
        <strain evidence="2 3">WRN001</strain>
    </source>
</reference>
<dbReference type="OrthoDB" id="9806902at2"/>
<proteinExistence type="predicted"/>
<dbReference type="AlphaFoldDB" id="A0A2A2ERQ2"/>
<dbReference type="RefSeq" id="WP_095622239.1">
    <property type="nucleotide sequence ID" value="NZ_NSKB01000007.1"/>
</dbReference>